<evidence type="ECO:0000256" key="1">
    <source>
        <dbReference type="ARBA" id="ARBA00000829"/>
    </source>
</evidence>
<keyword evidence="11" id="KW-1185">Reference proteome</keyword>
<feature type="domain" description="Beta-mannosidase-like galactose-binding" evidence="9">
    <location>
        <begin position="58"/>
        <end position="179"/>
    </location>
</feature>
<keyword evidence="5" id="KW-0325">Glycoprotein</keyword>
<keyword evidence="4 10" id="KW-0378">Hydrolase</keyword>
<evidence type="ECO:0000256" key="2">
    <source>
        <dbReference type="ARBA" id="ARBA00007401"/>
    </source>
</evidence>
<comment type="caution">
    <text evidence="10">The sequence shown here is derived from an EMBL/GenBank/DDBJ whole genome shotgun (WGS) entry which is preliminary data.</text>
</comment>
<sequence>MQAFLSPSVSAVDSQWAMQITASGQFSAPSALNWQAALTAQPPCTAASVYRAANQALPEPLDQHDVWFQTTLTLPEDLAFLHFDGLAGPAQIFWNDVQIGQSDTMFMRCSLPDSVFGAQRSGTLTLYFPALNSLLAQRRPRPRWKTRLVEQQQLRWLRTSLLGRMPGWSPAGAPVGPYRPVWFERRQTWRISQHRLQPELHGNDGYVRFHAHIQQTQKLKRALLHVGPHSAELSILPQDAQRSELQGELFFPEPQRWWPHTHGTPHLYTCLLELEGENQHLMLPLGETGFRSLHADQQDGGYTVYVNDVAVFCRGACWTPADVTRLYAEPDVLRQHLELARDAGMNMLRLPGTMQFEQDMFYQLCNEMGIMVWQDMMFANMDYPVGDAAFADLITAEASNFLQHTQSAVCLAVICGNSEVEQQAAMLGQPAENWRNPFFAESLPALCQQWRPDLLYIPSSPSGGVMPFQVDAGIAHYFGVGAYLRTPDDARLSGVRFTSECLGFANMPEDSLLDRMHGNGDSPGAHPSWKQGVPRDHGTAWDFEDVRDHYLTQIYQTDAMRLRYADRERYLALTRRVTGQLMEQTLQTWRRAGSGCHGALIWFWKDLREGAGWGVVDAHGQPKAAYYYLKRSMATQAAFLTDEGLNGLACHVVNDSAQTMRGTLTLRLLRLPSSTTAEVSLPLELAPHSQWQQRADALLPYFMDTAYAYRFGPVSHQVAALHWQAEEDSAPAAAGFAFPAGHVLPAESHASVALQVVDQDAQQVQIRLCSDRFLQAVHLQANDGQCSDNYFHLYPGVPHTLQLSGVAANTRLQLSALNLNGALKLAFPAEAAVS</sequence>
<feature type="domain" description="Glycoside hydrolase family 2 immunoglobulin-like beta-sandwich" evidence="7">
    <location>
        <begin position="191"/>
        <end position="280"/>
    </location>
</feature>
<dbReference type="GO" id="GO:0005975">
    <property type="term" value="P:carbohydrate metabolic process"/>
    <property type="evidence" value="ECO:0007669"/>
    <property type="project" value="InterPro"/>
</dbReference>
<evidence type="ECO:0000259" key="9">
    <source>
        <dbReference type="Pfam" id="PF22666"/>
    </source>
</evidence>
<evidence type="ECO:0000259" key="7">
    <source>
        <dbReference type="Pfam" id="PF00703"/>
    </source>
</evidence>
<name>A0A941DLU8_9BURK</name>
<keyword evidence="6" id="KW-0326">Glycosidase</keyword>
<dbReference type="SUPFAM" id="SSF49785">
    <property type="entry name" value="Galactose-binding domain-like"/>
    <property type="match status" value="1"/>
</dbReference>
<evidence type="ECO:0000256" key="6">
    <source>
        <dbReference type="ARBA" id="ARBA00023295"/>
    </source>
</evidence>
<dbReference type="GO" id="GO:0004567">
    <property type="term" value="F:beta-mannosidase activity"/>
    <property type="evidence" value="ECO:0007669"/>
    <property type="project" value="UniProtKB-EC"/>
</dbReference>
<gene>
    <name evidence="10" type="ORF">KDM89_08510</name>
</gene>
<dbReference type="RefSeq" id="WP_212687523.1">
    <property type="nucleotide sequence ID" value="NZ_JAGSPN010000005.1"/>
</dbReference>
<dbReference type="AlphaFoldDB" id="A0A941DLU8"/>
<accession>A0A941DLU8</accession>
<dbReference type="InterPro" id="IPR017853">
    <property type="entry name" value="GH"/>
</dbReference>
<organism evidence="10 11">
    <name type="scientific">Undibacterium luofuense</name>
    <dbReference type="NCBI Taxonomy" id="2828733"/>
    <lineage>
        <taxon>Bacteria</taxon>
        <taxon>Pseudomonadati</taxon>
        <taxon>Pseudomonadota</taxon>
        <taxon>Betaproteobacteria</taxon>
        <taxon>Burkholderiales</taxon>
        <taxon>Oxalobacteraceae</taxon>
        <taxon>Undibacterium</taxon>
    </lineage>
</organism>
<dbReference type="InterPro" id="IPR041625">
    <property type="entry name" value="Beta-mannosidase_Ig"/>
</dbReference>
<dbReference type="PANTHER" id="PTHR43730:SF1">
    <property type="entry name" value="BETA-MANNOSIDASE"/>
    <property type="match status" value="1"/>
</dbReference>
<evidence type="ECO:0000259" key="8">
    <source>
        <dbReference type="Pfam" id="PF17753"/>
    </source>
</evidence>
<evidence type="ECO:0000313" key="10">
    <source>
        <dbReference type="EMBL" id="MBR7782180.1"/>
    </source>
</evidence>
<dbReference type="Pfam" id="PF22666">
    <property type="entry name" value="Glyco_hydro_2_N2"/>
    <property type="match status" value="1"/>
</dbReference>
<evidence type="ECO:0000256" key="4">
    <source>
        <dbReference type="ARBA" id="ARBA00022801"/>
    </source>
</evidence>
<dbReference type="InterPro" id="IPR008979">
    <property type="entry name" value="Galactose-bd-like_sf"/>
</dbReference>
<feature type="domain" description="Beta-mannosidase Ig-fold" evidence="8">
    <location>
        <begin position="756"/>
        <end position="805"/>
    </location>
</feature>
<comment type="catalytic activity">
    <reaction evidence="1">
        <text>Hydrolysis of terminal, non-reducing beta-D-mannose residues in beta-D-mannosides.</text>
        <dbReference type="EC" id="3.2.1.25"/>
    </reaction>
</comment>
<dbReference type="GO" id="GO:0006516">
    <property type="term" value="P:glycoprotein catabolic process"/>
    <property type="evidence" value="ECO:0007669"/>
    <property type="project" value="TreeGrafter"/>
</dbReference>
<dbReference type="EC" id="3.2.1.25" evidence="3"/>
<dbReference type="InterPro" id="IPR006102">
    <property type="entry name" value="Ig-like_GH2"/>
</dbReference>
<dbReference type="Proteomes" id="UP000680067">
    <property type="component" value="Unassembled WGS sequence"/>
</dbReference>
<evidence type="ECO:0000313" key="11">
    <source>
        <dbReference type="Proteomes" id="UP000680067"/>
    </source>
</evidence>
<dbReference type="InterPro" id="IPR036156">
    <property type="entry name" value="Beta-gal/glucu_dom_sf"/>
</dbReference>
<dbReference type="SUPFAM" id="SSF49303">
    <property type="entry name" value="beta-Galactosidase/glucuronidase domain"/>
    <property type="match status" value="2"/>
</dbReference>
<dbReference type="Gene3D" id="2.60.40.10">
    <property type="entry name" value="Immunoglobulins"/>
    <property type="match status" value="2"/>
</dbReference>
<comment type="similarity">
    <text evidence="2">Belongs to the glycosyl hydrolase 2 family.</text>
</comment>
<dbReference type="Pfam" id="PF17753">
    <property type="entry name" value="Ig_mannosidase"/>
    <property type="match status" value="1"/>
</dbReference>
<dbReference type="EMBL" id="JAGSPN010000005">
    <property type="protein sequence ID" value="MBR7782180.1"/>
    <property type="molecule type" value="Genomic_DNA"/>
</dbReference>
<dbReference type="SUPFAM" id="SSF51445">
    <property type="entry name" value="(Trans)glycosidases"/>
    <property type="match status" value="1"/>
</dbReference>
<proteinExistence type="inferred from homology"/>
<dbReference type="Gene3D" id="2.60.120.260">
    <property type="entry name" value="Galactose-binding domain-like"/>
    <property type="match status" value="1"/>
</dbReference>
<dbReference type="InterPro" id="IPR013783">
    <property type="entry name" value="Ig-like_fold"/>
</dbReference>
<evidence type="ECO:0000256" key="3">
    <source>
        <dbReference type="ARBA" id="ARBA00012754"/>
    </source>
</evidence>
<dbReference type="Pfam" id="PF00703">
    <property type="entry name" value="Glyco_hydro_2"/>
    <property type="match status" value="1"/>
</dbReference>
<evidence type="ECO:0000256" key="5">
    <source>
        <dbReference type="ARBA" id="ARBA00023180"/>
    </source>
</evidence>
<dbReference type="Gene3D" id="3.20.20.80">
    <property type="entry name" value="Glycosidases"/>
    <property type="match status" value="1"/>
</dbReference>
<reference evidence="10" key="1">
    <citation type="submission" date="2021-04" db="EMBL/GenBank/DDBJ databases">
        <title>novel species isolated from subtropical streams in China.</title>
        <authorList>
            <person name="Lu H."/>
        </authorList>
    </citation>
    <scope>NUCLEOTIDE SEQUENCE</scope>
    <source>
        <strain evidence="10">LFS511W</strain>
    </source>
</reference>
<dbReference type="InterPro" id="IPR054593">
    <property type="entry name" value="Beta-mannosidase-like_N2"/>
</dbReference>
<dbReference type="PANTHER" id="PTHR43730">
    <property type="entry name" value="BETA-MANNOSIDASE"/>
    <property type="match status" value="1"/>
</dbReference>
<dbReference type="InterPro" id="IPR050887">
    <property type="entry name" value="Beta-mannosidase_GH2"/>
</dbReference>
<protein>
    <recommendedName>
        <fullName evidence="3">beta-mannosidase</fullName>
        <ecNumber evidence="3">3.2.1.25</ecNumber>
    </recommendedName>
</protein>